<dbReference type="CDD" id="cd07043">
    <property type="entry name" value="STAS_anti-anti-sigma_factors"/>
    <property type="match status" value="1"/>
</dbReference>
<dbReference type="SUPFAM" id="SSF52091">
    <property type="entry name" value="SpoIIaa-like"/>
    <property type="match status" value="1"/>
</dbReference>
<evidence type="ECO:0000256" key="1">
    <source>
        <dbReference type="ARBA" id="ARBA00009013"/>
    </source>
</evidence>
<dbReference type="Proteomes" id="UP001230426">
    <property type="component" value="Unassembled WGS sequence"/>
</dbReference>
<dbReference type="PROSITE" id="PS50801">
    <property type="entry name" value="STAS"/>
    <property type="match status" value="1"/>
</dbReference>
<dbReference type="PANTHER" id="PTHR33495">
    <property type="entry name" value="ANTI-SIGMA FACTOR ANTAGONIST TM_1081-RELATED-RELATED"/>
    <property type="match status" value="1"/>
</dbReference>
<gene>
    <name evidence="4" type="ORF">J2S55_003419</name>
</gene>
<sequence>MSTAVHVTAVSDGTVELEHVSLLALTGELDYTNAERLQHDLQELLGTQSCDLVIDLSGLAFCDSTGIQIFLAIRKLVHGRGASITLAQLHPRLERLFHLTGLTHAFDIQPTVGDAVEALRSRQSS</sequence>
<dbReference type="InterPro" id="IPR036513">
    <property type="entry name" value="STAS_dom_sf"/>
</dbReference>
<evidence type="ECO:0000313" key="5">
    <source>
        <dbReference type="Proteomes" id="UP001230426"/>
    </source>
</evidence>
<dbReference type="InterPro" id="IPR003658">
    <property type="entry name" value="Anti-sigma_ant"/>
</dbReference>
<dbReference type="InterPro" id="IPR002645">
    <property type="entry name" value="STAS_dom"/>
</dbReference>
<keyword evidence="5" id="KW-1185">Reference proteome</keyword>
<evidence type="ECO:0000313" key="4">
    <source>
        <dbReference type="EMBL" id="MDP9864153.1"/>
    </source>
</evidence>
<dbReference type="EMBL" id="JAUSRB010000002">
    <property type="protein sequence ID" value="MDP9864153.1"/>
    <property type="molecule type" value="Genomic_DNA"/>
</dbReference>
<protein>
    <recommendedName>
        <fullName evidence="2">Anti-sigma factor antagonist</fullName>
    </recommendedName>
</protein>
<comment type="caution">
    <text evidence="4">The sequence shown here is derived from an EMBL/GenBank/DDBJ whole genome shotgun (WGS) entry which is preliminary data.</text>
</comment>
<dbReference type="Gene3D" id="3.30.750.24">
    <property type="entry name" value="STAS domain"/>
    <property type="match status" value="1"/>
</dbReference>
<accession>A0ABT9R4J2</accession>
<dbReference type="PANTHER" id="PTHR33495:SF2">
    <property type="entry name" value="ANTI-SIGMA FACTOR ANTAGONIST TM_1081-RELATED"/>
    <property type="match status" value="1"/>
</dbReference>
<name>A0ABT9R4J2_9ACTN</name>
<reference evidence="4 5" key="1">
    <citation type="submission" date="2023-07" db="EMBL/GenBank/DDBJ databases">
        <title>Sequencing the genomes of 1000 actinobacteria strains.</title>
        <authorList>
            <person name="Klenk H.-P."/>
        </authorList>
    </citation>
    <scope>NUCLEOTIDE SEQUENCE [LARGE SCALE GENOMIC DNA]</scope>
    <source>
        <strain evidence="4 5">DSM 44109</strain>
    </source>
</reference>
<organism evidence="4 5">
    <name type="scientific">Streptosporangium brasiliense</name>
    <dbReference type="NCBI Taxonomy" id="47480"/>
    <lineage>
        <taxon>Bacteria</taxon>
        <taxon>Bacillati</taxon>
        <taxon>Actinomycetota</taxon>
        <taxon>Actinomycetes</taxon>
        <taxon>Streptosporangiales</taxon>
        <taxon>Streptosporangiaceae</taxon>
        <taxon>Streptosporangium</taxon>
    </lineage>
</organism>
<comment type="similarity">
    <text evidence="1 2">Belongs to the anti-sigma-factor antagonist family.</text>
</comment>
<dbReference type="Pfam" id="PF01740">
    <property type="entry name" value="STAS"/>
    <property type="match status" value="1"/>
</dbReference>
<proteinExistence type="inferred from homology"/>
<evidence type="ECO:0000256" key="2">
    <source>
        <dbReference type="RuleBase" id="RU003749"/>
    </source>
</evidence>
<dbReference type="NCBIfam" id="TIGR00377">
    <property type="entry name" value="ant_ant_sig"/>
    <property type="match status" value="1"/>
</dbReference>
<feature type="domain" description="STAS" evidence="3">
    <location>
        <begin position="18"/>
        <end position="119"/>
    </location>
</feature>
<dbReference type="RefSeq" id="WP_306861681.1">
    <property type="nucleotide sequence ID" value="NZ_JAUSRB010000002.1"/>
</dbReference>
<evidence type="ECO:0000259" key="3">
    <source>
        <dbReference type="PROSITE" id="PS50801"/>
    </source>
</evidence>